<dbReference type="PANTHER" id="PTHR38465:SF1">
    <property type="entry name" value="HTH-TYPE TRANSCRIPTIONAL REGULATOR MJ1563-RELATED"/>
    <property type="match status" value="1"/>
</dbReference>
<evidence type="ECO:0000256" key="1">
    <source>
        <dbReference type="ARBA" id="ARBA00023015"/>
    </source>
</evidence>
<evidence type="ECO:0000256" key="3">
    <source>
        <dbReference type="ARBA" id="ARBA00023163"/>
    </source>
</evidence>
<dbReference type="RefSeq" id="WP_139066289.1">
    <property type="nucleotide sequence ID" value="NZ_CP040812.1"/>
</dbReference>
<keyword evidence="3" id="KW-0804">Transcription</keyword>
<dbReference type="InterPro" id="IPR036388">
    <property type="entry name" value="WH-like_DNA-bd_sf"/>
</dbReference>
<dbReference type="KEGG" id="afla:FHG64_10115"/>
<dbReference type="Proteomes" id="UP000309016">
    <property type="component" value="Chromosome"/>
</dbReference>
<accession>A0A5B7X2E9</accession>
<keyword evidence="1" id="KW-0805">Transcription regulation</keyword>
<evidence type="ECO:0000313" key="5">
    <source>
        <dbReference type="Proteomes" id="UP000309016"/>
    </source>
</evidence>
<reference evidence="4 5" key="1">
    <citation type="submission" date="2019-06" db="EMBL/GenBank/DDBJ databases">
        <title>Complete genome sequence of Antarcticibacterium flavum KCTC 52984T from an Antarctic marine sediment.</title>
        <authorList>
            <person name="Lee Y.M."/>
            <person name="Shin S.C."/>
        </authorList>
    </citation>
    <scope>NUCLEOTIDE SEQUENCE [LARGE SCALE GENOMIC DNA]</scope>
    <source>
        <strain evidence="4 5">KCTC 52984</strain>
    </source>
</reference>
<organism evidence="4 5">
    <name type="scientific">Antarcticibacterium flavum</name>
    <dbReference type="NCBI Taxonomy" id="2058175"/>
    <lineage>
        <taxon>Bacteria</taxon>
        <taxon>Pseudomonadati</taxon>
        <taxon>Bacteroidota</taxon>
        <taxon>Flavobacteriia</taxon>
        <taxon>Flavobacteriales</taxon>
        <taxon>Flavobacteriaceae</taxon>
        <taxon>Antarcticibacterium</taxon>
    </lineage>
</organism>
<proteinExistence type="predicted"/>
<dbReference type="SUPFAM" id="SSF46785">
    <property type="entry name" value="Winged helix' DNA-binding domain"/>
    <property type="match status" value="1"/>
</dbReference>
<dbReference type="OrthoDB" id="1807857at2"/>
<name>A0A5B7X2E9_9FLAO</name>
<evidence type="ECO:0000313" key="4">
    <source>
        <dbReference type="EMBL" id="QCY69724.1"/>
    </source>
</evidence>
<dbReference type="Gene3D" id="1.10.10.10">
    <property type="entry name" value="Winged helix-like DNA-binding domain superfamily/Winged helix DNA-binding domain"/>
    <property type="match status" value="1"/>
</dbReference>
<dbReference type="GO" id="GO:0003677">
    <property type="term" value="F:DNA binding"/>
    <property type="evidence" value="ECO:0007669"/>
    <property type="project" value="UniProtKB-KW"/>
</dbReference>
<sequence length="165" mass="19306">MTKSELRREKMELIEQMGVLFEKENLAPLAARIFATVILTGKQGITFDELVNDLNTSKSTVSTHLEYLQATNRVQYFTKTGDRKRYFTINPSLMVNVLDDMLVKWESQKNVHEKVLVYKKKHNELAEKEQGVLFDLEFQRDYLTFLNEATTSIQKLKEKISQRNL</sequence>
<gene>
    <name evidence="4" type="ORF">FHG64_10115</name>
</gene>
<dbReference type="InterPro" id="IPR036390">
    <property type="entry name" value="WH_DNA-bd_sf"/>
</dbReference>
<evidence type="ECO:0000256" key="2">
    <source>
        <dbReference type="ARBA" id="ARBA00023125"/>
    </source>
</evidence>
<keyword evidence="5" id="KW-1185">Reference proteome</keyword>
<dbReference type="AlphaFoldDB" id="A0A5B7X2E9"/>
<dbReference type="PANTHER" id="PTHR38465">
    <property type="entry name" value="HTH-TYPE TRANSCRIPTIONAL REGULATOR MJ1563-RELATED"/>
    <property type="match status" value="1"/>
</dbReference>
<dbReference type="EMBL" id="CP040812">
    <property type="protein sequence ID" value="QCY69724.1"/>
    <property type="molecule type" value="Genomic_DNA"/>
</dbReference>
<keyword evidence="2" id="KW-0238">DNA-binding</keyword>
<dbReference type="InterPro" id="IPR052362">
    <property type="entry name" value="HTH-GbsR_regulator"/>
</dbReference>
<protein>
    <submittedName>
        <fullName evidence="4">Transcriptional regulator</fullName>
    </submittedName>
</protein>